<dbReference type="EMBL" id="BQKI01000017">
    <property type="protein sequence ID" value="GJN10170.1"/>
    <property type="molecule type" value="Genomic_DNA"/>
</dbReference>
<evidence type="ECO:0000259" key="1">
    <source>
        <dbReference type="PROSITE" id="PS50011"/>
    </source>
</evidence>
<evidence type="ECO:0000313" key="2">
    <source>
        <dbReference type="EMBL" id="GJN10170.1"/>
    </source>
</evidence>
<dbReference type="AlphaFoldDB" id="A0AAV5DIZ1"/>
<dbReference type="InterPro" id="IPR000719">
    <property type="entry name" value="Prot_kinase_dom"/>
</dbReference>
<dbReference type="SMART" id="SM00220">
    <property type="entry name" value="S_TKc"/>
    <property type="match status" value="1"/>
</dbReference>
<dbReference type="PANTHER" id="PTHR45707">
    <property type="entry name" value="C2 CALCIUM/LIPID-BINDING PLANT PHOSPHORIBOSYLTRANSFERASE FAMILY PROTEIN"/>
    <property type="match status" value="1"/>
</dbReference>
<sequence length="228" mass="25910">MGMLSNGERIAVKYLLSTTQCHEKQFKNEVDNLMKVRHKNVVQFRGYCYETSLKCMKYNGVNIFAEKSPERLLCFEYMANGSLDNYISEELCGLAWHQRYKIIKGICCGLYYLHDECQINSFVIHLDLKPENILLDDNMVPKIADFGLAKLFDDNKTHTCATSRVGSMGYMAPEYIFEGIISPMADIYSLGVIIVQMITGRKLGPSGTEAFCSDFVGPVRNFMSDIKI</sequence>
<dbReference type="Pfam" id="PF00069">
    <property type="entry name" value="Pkinase"/>
    <property type="match status" value="1"/>
</dbReference>
<dbReference type="PROSITE" id="PS00108">
    <property type="entry name" value="PROTEIN_KINASE_ST"/>
    <property type="match status" value="1"/>
</dbReference>
<organism evidence="2 3">
    <name type="scientific">Eleusine coracana subsp. coracana</name>
    <dbReference type="NCBI Taxonomy" id="191504"/>
    <lineage>
        <taxon>Eukaryota</taxon>
        <taxon>Viridiplantae</taxon>
        <taxon>Streptophyta</taxon>
        <taxon>Embryophyta</taxon>
        <taxon>Tracheophyta</taxon>
        <taxon>Spermatophyta</taxon>
        <taxon>Magnoliopsida</taxon>
        <taxon>Liliopsida</taxon>
        <taxon>Poales</taxon>
        <taxon>Poaceae</taxon>
        <taxon>PACMAD clade</taxon>
        <taxon>Chloridoideae</taxon>
        <taxon>Cynodonteae</taxon>
        <taxon>Eleusininae</taxon>
        <taxon>Eleusine</taxon>
    </lineage>
</organism>
<gene>
    <name evidence="2" type="primary">ga28240</name>
    <name evidence="2" type="ORF">PR202_ga28240</name>
</gene>
<dbReference type="InterPro" id="IPR011009">
    <property type="entry name" value="Kinase-like_dom_sf"/>
</dbReference>
<dbReference type="SUPFAM" id="SSF56112">
    <property type="entry name" value="Protein kinase-like (PK-like)"/>
    <property type="match status" value="1"/>
</dbReference>
<dbReference type="GO" id="GO:0004672">
    <property type="term" value="F:protein kinase activity"/>
    <property type="evidence" value="ECO:0007669"/>
    <property type="project" value="InterPro"/>
</dbReference>
<name>A0AAV5DIZ1_ELECO</name>
<keyword evidence="3" id="KW-1185">Reference proteome</keyword>
<dbReference type="GO" id="GO:0005524">
    <property type="term" value="F:ATP binding"/>
    <property type="evidence" value="ECO:0007669"/>
    <property type="project" value="InterPro"/>
</dbReference>
<dbReference type="PANTHER" id="PTHR45707:SF71">
    <property type="entry name" value="PROTEIN KINASE DOMAIN-CONTAINING PROTEIN"/>
    <property type="match status" value="1"/>
</dbReference>
<reference evidence="2" key="2">
    <citation type="submission" date="2021-12" db="EMBL/GenBank/DDBJ databases">
        <title>Resequencing data analysis of finger millet.</title>
        <authorList>
            <person name="Hatakeyama M."/>
            <person name="Aluri S."/>
            <person name="Balachadran M.T."/>
            <person name="Sivarajan S.R."/>
            <person name="Poveda L."/>
            <person name="Shimizu-Inatsugi R."/>
            <person name="Schlapbach R."/>
            <person name="Sreeman S.M."/>
            <person name="Shimizu K.K."/>
        </authorList>
    </citation>
    <scope>NUCLEOTIDE SEQUENCE</scope>
</reference>
<dbReference type="Proteomes" id="UP001054889">
    <property type="component" value="Unassembled WGS sequence"/>
</dbReference>
<dbReference type="PIRSF" id="PIRSF000654">
    <property type="entry name" value="Integrin-linked_kinase"/>
    <property type="match status" value="1"/>
</dbReference>
<reference evidence="2" key="1">
    <citation type="journal article" date="2018" name="DNA Res.">
        <title>Multiple hybrid de novo genome assembly of finger millet, an orphan allotetraploid crop.</title>
        <authorList>
            <person name="Hatakeyama M."/>
            <person name="Aluri S."/>
            <person name="Balachadran M.T."/>
            <person name="Sivarajan S.R."/>
            <person name="Patrignani A."/>
            <person name="Gruter S."/>
            <person name="Poveda L."/>
            <person name="Shimizu-Inatsugi R."/>
            <person name="Baeten J."/>
            <person name="Francoijs K.J."/>
            <person name="Nataraja K.N."/>
            <person name="Reddy Y.A.N."/>
            <person name="Phadnis S."/>
            <person name="Ravikumar R.L."/>
            <person name="Schlapbach R."/>
            <person name="Sreeman S.M."/>
            <person name="Shimizu K.K."/>
        </authorList>
    </citation>
    <scope>NUCLEOTIDE SEQUENCE</scope>
</reference>
<evidence type="ECO:0000313" key="3">
    <source>
        <dbReference type="Proteomes" id="UP001054889"/>
    </source>
</evidence>
<dbReference type="FunFam" id="1.10.510.10:FF:000870">
    <property type="entry name" value="OSJNBa0016N04.16-like protein"/>
    <property type="match status" value="1"/>
</dbReference>
<proteinExistence type="predicted"/>
<dbReference type="Gene3D" id="3.30.200.20">
    <property type="entry name" value="Phosphorylase Kinase, domain 1"/>
    <property type="match status" value="1"/>
</dbReference>
<comment type="caution">
    <text evidence="2">The sequence shown here is derived from an EMBL/GenBank/DDBJ whole genome shotgun (WGS) entry which is preliminary data.</text>
</comment>
<dbReference type="PROSITE" id="PS50011">
    <property type="entry name" value="PROTEIN_KINASE_DOM"/>
    <property type="match status" value="1"/>
</dbReference>
<feature type="domain" description="Protein kinase" evidence="1">
    <location>
        <begin position="1"/>
        <end position="228"/>
    </location>
</feature>
<dbReference type="InterPro" id="IPR008271">
    <property type="entry name" value="Ser/Thr_kinase_AS"/>
</dbReference>
<dbReference type="Gene3D" id="1.10.510.10">
    <property type="entry name" value="Transferase(Phosphotransferase) domain 1"/>
    <property type="match status" value="1"/>
</dbReference>
<accession>A0AAV5DIZ1</accession>
<protein>
    <recommendedName>
        <fullName evidence="1">Protein kinase domain-containing protein</fullName>
    </recommendedName>
</protein>